<dbReference type="InterPro" id="IPR010697">
    <property type="entry name" value="YspA"/>
</dbReference>
<dbReference type="PANTHER" id="PTHR38440:SF1">
    <property type="entry name" value="UPF0398 PROTEIN SPR0331"/>
    <property type="match status" value="1"/>
</dbReference>
<sequence>MRGRQSTCSFTGHRPGKLPWGMDEGDLRCRNLKQRLWDAVEAAYQEGMRHFICGMALGCDLFFAEAVLRLREMHPEVTLEAAIPCLTQADTWPPAQQRRYRALLEQCDYETVVQEKYSSTCMQRRDRYMVDHSAMLIAVFDGLPGGTRYTVQYAMERGVNVVDLPAMLR</sequence>
<dbReference type="SUPFAM" id="SSF102405">
    <property type="entry name" value="MCP/YpsA-like"/>
    <property type="match status" value="1"/>
</dbReference>
<reference evidence="1 2" key="1">
    <citation type="submission" date="2020-08" db="EMBL/GenBank/DDBJ databases">
        <authorList>
            <person name="Liu C."/>
            <person name="Sun Q."/>
        </authorList>
    </citation>
    <scope>NUCLEOTIDE SEQUENCE [LARGE SCALE GENOMIC DNA]</scope>
    <source>
        <strain evidence="1 2">NSJ-62</strain>
    </source>
</reference>
<dbReference type="AlphaFoldDB" id="A0A7G9B629"/>
<accession>A0A7G9B629</accession>
<dbReference type="RefSeq" id="WP_187333529.1">
    <property type="nucleotide sequence ID" value="NZ_CP060490.1"/>
</dbReference>
<dbReference type="Pfam" id="PF06908">
    <property type="entry name" value="YpsA"/>
    <property type="match status" value="1"/>
</dbReference>
<keyword evidence="2" id="KW-1185">Reference proteome</keyword>
<dbReference type="PANTHER" id="PTHR38440">
    <property type="entry name" value="UPF0398 PROTEIN YPSA"/>
    <property type="match status" value="1"/>
</dbReference>
<evidence type="ECO:0000313" key="2">
    <source>
        <dbReference type="Proteomes" id="UP000515960"/>
    </source>
</evidence>
<dbReference type="Proteomes" id="UP000515960">
    <property type="component" value="Chromosome"/>
</dbReference>
<proteinExistence type="predicted"/>
<name>A0A7G9B629_9FIRM</name>
<dbReference type="Gene3D" id="3.40.50.450">
    <property type="match status" value="1"/>
</dbReference>
<organism evidence="1 2">
    <name type="scientific">Oscillibacter hominis</name>
    <dbReference type="NCBI Taxonomy" id="2763056"/>
    <lineage>
        <taxon>Bacteria</taxon>
        <taxon>Bacillati</taxon>
        <taxon>Bacillota</taxon>
        <taxon>Clostridia</taxon>
        <taxon>Eubacteriales</taxon>
        <taxon>Oscillospiraceae</taxon>
        <taxon>Oscillibacter</taxon>
    </lineage>
</organism>
<protein>
    <submittedName>
        <fullName evidence="1">DUF1273 family protein</fullName>
    </submittedName>
</protein>
<gene>
    <name evidence="1" type="ORF">H8790_02930</name>
</gene>
<dbReference type="KEGG" id="ohi:H8790_02930"/>
<dbReference type="EMBL" id="CP060490">
    <property type="protein sequence ID" value="QNL45010.1"/>
    <property type="molecule type" value="Genomic_DNA"/>
</dbReference>
<evidence type="ECO:0000313" key="1">
    <source>
        <dbReference type="EMBL" id="QNL45010.1"/>
    </source>
</evidence>